<protein>
    <submittedName>
        <fullName evidence="1">Uncharacterized protein</fullName>
    </submittedName>
</protein>
<dbReference type="Proteomes" id="UP001283361">
    <property type="component" value="Unassembled WGS sequence"/>
</dbReference>
<evidence type="ECO:0000313" key="2">
    <source>
        <dbReference type="Proteomes" id="UP001283361"/>
    </source>
</evidence>
<comment type="caution">
    <text evidence="1">The sequence shown here is derived from an EMBL/GenBank/DDBJ whole genome shotgun (WGS) entry which is preliminary data.</text>
</comment>
<sequence length="51" mass="5711">MATNSAESYEQGHFDLPLKVLYVKFLKLCLEASVTCFENQPAENGIYNIIG</sequence>
<name>A0AAE1DYT7_9GAST</name>
<organism evidence="1 2">
    <name type="scientific">Elysia crispata</name>
    <name type="common">lettuce slug</name>
    <dbReference type="NCBI Taxonomy" id="231223"/>
    <lineage>
        <taxon>Eukaryota</taxon>
        <taxon>Metazoa</taxon>
        <taxon>Spiralia</taxon>
        <taxon>Lophotrochozoa</taxon>
        <taxon>Mollusca</taxon>
        <taxon>Gastropoda</taxon>
        <taxon>Heterobranchia</taxon>
        <taxon>Euthyneura</taxon>
        <taxon>Panpulmonata</taxon>
        <taxon>Sacoglossa</taxon>
        <taxon>Placobranchoidea</taxon>
        <taxon>Plakobranchidae</taxon>
        <taxon>Elysia</taxon>
    </lineage>
</organism>
<evidence type="ECO:0000313" key="1">
    <source>
        <dbReference type="EMBL" id="KAK3787757.1"/>
    </source>
</evidence>
<keyword evidence="2" id="KW-1185">Reference proteome</keyword>
<proteinExistence type="predicted"/>
<dbReference type="AlphaFoldDB" id="A0AAE1DYT7"/>
<dbReference type="EMBL" id="JAWDGP010001840">
    <property type="protein sequence ID" value="KAK3787757.1"/>
    <property type="molecule type" value="Genomic_DNA"/>
</dbReference>
<reference evidence="1" key="1">
    <citation type="journal article" date="2023" name="G3 (Bethesda)">
        <title>A reference genome for the long-term kleptoplast-retaining sea slug Elysia crispata morphotype clarki.</title>
        <authorList>
            <person name="Eastman K.E."/>
            <person name="Pendleton A.L."/>
            <person name="Shaikh M.A."/>
            <person name="Suttiyut T."/>
            <person name="Ogas R."/>
            <person name="Tomko P."/>
            <person name="Gavelis G."/>
            <person name="Widhalm J.R."/>
            <person name="Wisecaver J.H."/>
        </authorList>
    </citation>
    <scope>NUCLEOTIDE SEQUENCE</scope>
    <source>
        <strain evidence="1">ECLA1</strain>
    </source>
</reference>
<gene>
    <name evidence="1" type="ORF">RRG08_049703</name>
</gene>
<accession>A0AAE1DYT7</accession>